<dbReference type="EMBL" id="JAVDQG010000006">
    <property type="protein sequence ID" value="MDR6226903.1"/>
    <property type="molecule type" value="Genomic_DNA"/>
</dbReference>
<dbReference type="RefSeq" id="WP_309867429.1">
    <property type="nucleotide sequence ID" value="NZ_JAVDQG010000006.1"/>
</dbReference>
<reference evidence="8 9" key="1">
    <citation type="submission" date="2023-07" db="EMBL/GenBank/DDBJ databases">
        <title>Genomic Encyclopedia of Type Strains, Phase IV (KMG-IV): sequencing the most valuable type-strain genomes for metagenomic binning, comparative biology and taxonomic classification.</title>
        <authorList>
            <person name="Goeker M."/>
        </authorList>
    </citation>
    <scope>NUCLEOTIDE SEQUENCE [LARGE SCALE GENOMIC DNA]</scope>
    <source>
        <strain evidence="8 9">DSM 45903</strain>
    </source>
</reference>
<dbReference type="Proteomes" id="UP001185012">
    <property type="component" value="Unassembled WGS sequence"/>
</dbReference>
<feature type="transmembrane region" description="Helical" evidence="6">
    <location>
        <begin position="273"/>
        <end position="295"/>
    </location>
</feature>
<name>A0ABU1IQ51_9BACL</name>
<dbReference type="InterPro" id="IPR052536">
    <property type="entry name" value="ABC-4_Integral_Memb_Prot"/>
</dbReference>
<feature type="transmembrane region" description="Helical" evidence="6">
    <location>
        <begin position="552"/>
        <end position="569"/>
    </location>
</feature>
<feature type="transmembrane region" description="Helical" evidence="6">
    <location>
        <begin position="148"/>
        <end position="165"/>
    </location>
</feature>
<evidence type="ECO:0000256" key="4">
    <source>
        <dbReference type="ARBA" id="ARBA00022989"/>
    </source>
</evidence>
<accession>A0ABU1IQ51</accession>
<evidence type="ECO:0000256" key="1">
    <source>
        <dbReference type="ARBA" id="ARBA00004651"/>
    </source>
</evidence>
<dbReference type="PIRSF" id="PIRSF018968">
    <property type="entry name" value="ABC_permease_BceB"/>
    <property type="match status" value="1"/>
</dbReference>
<dbReference type="InterPro" id="IPR003838">
    <property type="entry name" value="ABC3_permease_C"/>
</dbReference>
<keyword evidence="9" id="KW-1185">Reference proteome</keyword>
<feature type="transmembrane region" description="Helical" evidence="6">
    <location>
        <begin position="186"/>
        <end position="206"/>
    </location>
</feature>
<comment type="caution">
    <text evidence="8">The sequence shown here is derived from an EMBL/GenBank/DDBJ whole genome shotgun (WGS) entry which is preliminary data.</text>
</comment>
<dbReference type="Pfam" id="PF02687">
    <property type="entry name" value="FtsX"/>
    <property type="match status" value="1"/>
</dbReference>
<evidence type="ECO:0000256" key="3">
    <source>
        <dbReference type="ARBA" id="ARBA00022692"/>
    </source>
</evidence>
<keyword evidence="4 6" id="KW-1133">Transmembrane helix</keyword>
<keyword evidence="6" id="KW-0813">Transport</keyword>
<evidence type="ECO:0000313" key="9">
    <source>
        <dbReference type="Proteomes" id="UP001185012"/>
    </source>
</evidence>
<dbReference type="PANTHER" id="PTHR46795:SF1">
    <property type="entry name" value="ABC TRANSPORTER PERMEASE PROTEIN"/>
    <property type="match status" value="1"/>
</dbReference>
<organism evidence="8 9">
    <name type="scientific">Desmospora profundinema</name>
    <dbReference type="NCBI Taxonomy" id="1571184"/>
    <lineage>
        <taxon>Bacteria</taxon>
        <taxon>Bacillati</taxon>
        <taxon>Bacillota</taxon>
        <taxon>Bacilli</taxon>
        <taxon>Bacillales</taxon>
        <taxon>Thermoactinomycetaceae</taxon>
        <taxon>Desmospora</taxon>
    </lineage>
</organism>
<gene>
    <name evidence="8" type="ORF">JOE21_002913</name>
</gene>
<feature type="transmembrane region" description="Helical" evidence="6">
    <location>
        <begin position="581"/>
        <end position="606"/>
    </location>
</feature>
<comment type="subcellular location">
    <subcellularLocation>
        <location evidence="1 6">Cell membrane</location>
        <topology evidence="1 6">Multi-pass membrane protein</topology>
    </subcellularLocation>
</comment>
<proteinExistence type="inferred from homology"/>
<dbReference type="PANTHER" id="PTHR46795">
    <property type="entry name" value="ABC TRANSPORTER PERMEASE-RELATED-RELATED"/>
    <property type="match status" value="1"/>
</dbReference>
<evidence type="ECO:0000259" key="7">
    <source>
        <dbReference type="Pfam" id="PF02687"/>
    </source>
</evidence>
<keyword evidence="2 6" id="KW-1003">Cell membrane</keyword>
<feature type="transmembrane region" description="Helical" evidence="6">
    <location>
        <begin position="106"/>
        <end position="136"/>
    </location>
</feature>
<dbReference type="InterPro" id="IPR027022">
    <property type="entry name" value="ABC_permease_BceB-typ"/>
</dbReference>
<feature type="domain" description="ABC3 transporter permease C-terminal" evidence="7">
    <location>
        <begin position="55"/>
        <end position="172"/>
    </location>
</feature>
<evidence type="ECO:0000256" key="5">
    <source>
        <dbReference type="ARBA" id="ARBA00023136"/>
    </source>
</evidence>
<feature type="transmembrane region" description="Helical" evidence="6">
    <location>
        <begin position="20"/>
        <end position="39"/>
    </location>
</feature>
<keyword evidence="5 6" id="KW-0472">Membrane</keyword>
<feature type="transmembrane region" description="Helical" evidence="6">
    <location>
        <begin position="497"/>
        <end position="518"/>
    </location>
</feature>
<comment type="similarity">
    <text evidence="6">Belongs to the ABC-4 integral membrane protein family.</text>
</comment>
<feature type="transmembrane region" description="Helical" evidence="6">
    <location>
        <begin position="218"/>
        <end position="237"/>
    </location>
</feature>
<evidence type="ECO:0000313" key="8">
    <source>
        <dbReference type="EMBL" id="MDR6226903.1"/>
    </source>
</evidence>
<sequence length="624" mass="72353">MTWKEWAFRNVRHHRRDLTAYLFSCTLAVALFFLCLQILLHPELVSDHHQAFFITALFLLIVFAAGFIGLSHHRFYRERKEEWELLRALGMGAGDFTRILLWENGFLAGGSILAGMAGGVLLTPLFYVGISFVLFLPETLSIHLSWNAALWTTAMFALLFAGATWRVRRRLIRDRTPLKRFFRIRIPHGVGVVISLVCVGGLGWWTDIQTWTEWIPRLPVIVLSAVLGGYGLLRYGGAWMLERVRVRPFLLRNPSFWLLLPRLRHDWPRDARLLTLVAWMMAAAVGMGSVCFVFWGQADQMARQQNPWTIQVVGAAGKEPAQEVERVLADEGLSVQQKMSLPMLTATIGEIDYTLVSSRDFNRLLRLWSHEPFQVRPGEGVHVFPFEGEPKTGVEDTISVHVGAESWNLDVIQRSDVRVFNQHPRTEWLLVMAESDFREAWEQFRKERRWIYGWQASPWKKSAGAVERLESQWQKEGQLADTPVQGRESIRQASAPMMFLSLFLSLLFFLASATLLTFRLRQGVMREPERWRLLGEWGVTGKQRWRIIQWEVRLLFTLPWLLTGGYVWLINRFFDSLFPGVTVATVTLVFLLQTGLWWLLYLYLWGKFVWWVEEKREEGERMAG</sequence>
<evidence type="ECO:0000256" key="2">
    <source>
        <dbReference type="ARBA" id="ARBA00022475"/>
    </source>
</evidence>
<feature type="transmembrane region" description="Helical" evidence="6">
    <location>
        <begin position="51"/>
        <end position="70"/>
    </location>
</feature>
<evidence type="ECO:0000256" key="6">
    <source>
        <dbReference type="PIRNR" id="PIRNR018968"/>
    </source>
</evidence>
<protein>
    <submittedName>
        <fullName evidence="8">ABC transport system permease protein</fullName>
    </submittedName>
</protein>
<keyword evidence="3 6" id="KW-0812">Transmembrane</keyword>